<dbReference type="GeneID" id="102529925"/>
<gene>
    <name evidence="3" type="primary">LOC102529925</name>
</gene>
<name>A0ABM5BWH0_VICPA</name>
<proteinExistence type="predicted"/>
<dbReference type="InterPro" id="IPR040965">
    <property type="entry name" value="DUF5559"/>
</dbReference>
<organism evidence="2 3">
    <name type="scientific">Vicugna pacos</name>
    <name type="common">Alpaca</name>
    <name type="synonym">Lama pacos</name>
    <dbReference type="NCBI Taxonomy" id="30538"/>
    <lineage>
        <taxon>Eukaryota</taxon>
        <taxon>Metazoa</taxon>
        <taxon>Chordata</taxon>
        <taxon>Craniata</taxon>
        <taxon>Vertebrata</taxon>
        <taxon>Euteleostomi</taxon>
        <taxon>Mammalia</taxon>
        <taxon>Eutheria</taxon>
        <taxon>Laurasiatheria</taxon>
        <taxon>Artiodactyla</taxon>
        <taxon>Tylopoda</taxon>
        <taxon>Camelidae</taxon>
        <taxon>Vicugna</taxon>
    </lineage>
</organism>
<evidence type="ECO:0000313" key="2">
    <source>
        <dbReference type="Proteomes" id="UP001652581"/>
    </source>
</evidence>
<accession>A0ABM5BWH0</accession>
<feature type="compositionally biased region" description="Polar residues" evidence="1">
    <location>
        <begin position="107"/>
        <end position="121"/>
    </location>
</feature>
<evidence type="ECO:0000313" key="3">
    <source>
        <dbReference type="RefSeq" id="XP_072800742.1"/>
    </source>
</evidence>
<evidence type="ECO:0000256" key="1">
    <source>
        <dbReference type="SAM" id="MobiDB-lite"/>
    </source>
</evidence>
<feature type="region of interest" description="Disordered" evidence="1">
    <location>
        <begin position="1"/>
        <end position="23"/>
    </location>
</feature>
<reference evidence="3" key="1">
    <citation type="submission" date="2025-08" db="UniProtKB">
        <authorList>
            <consortium name="RefSeq"/>
        </authorList>
    </citation>
    <scope>IDENTIFICATION</scope>
</reference>
<sequence>MPKPYAGHQQDPPPQRPGPYQEAIWVGGEGEDRGLGLDKVGRRDREVERGPEGSCCWEGPRLEGMPRACTVGAVAKCCPCWPGPSTRFQGCSCLPSSPGKTPAPLISEQQPLPDSSQSLFN</sequence>
<dbReference type="RefSeq" id="XP_072800742.1">
    <property type="nucleotide sequence ID" value="XM_072944641.1"/>
</dbReference>
<keyword evidence="2" id="KW-1185">Reference proteome</keyword>
<feature type="region of interest" description="Disordered" evidence="1">
    <location>
        <begin position="95"/>
        <end position="121"/>
    </location>
</feature>
<protein>
    <submittedName>
        <fullName evidence="3">LOW QUALITY PROTEIN: uncharacterized protein C20orf203</fullName>
    </submittedName>
</protein>
<dbReference type="Pfam" id="PF17714">
    <property type="entry name" value="DUF5559"/>
    <property type="match status" value="1"/>
</dbReference>
<dbReference type="Proteomes" id="UP001652581">
    <property type="component" value="Chromosome 19"/>
</dbReference>